<gene>
    <name evidence="1" type="ORF">PS710_06423</name>
</gene>
<dbReference type="Proteomes" id="UP000381093">
    <property type="component" value="Unassembled WGS sequence"/>
</dbReference>
<dbReference type="EMBL" id="CABVHW010000053">
    <property type="protein sequence ID" value="VVO44446.1"/>
    <property type="molecule type" value="Genomic_DNA"/>
</dbReference>
<protein>
    <submittedName>
        <fullName evidence="1">Uncharacterized protein</fullName>
    </submittedName>
</protein>
<evidence type="ECO:0000313" key="1">
    <source>
        <dbReference type="EMBL" id="VVO44446.1"/>
    </source>
</evidence>
<dbReference type="AlphaFoldDB" id="A0A5E7FYI8"/>
<name>A0A5E7FYI8_PSEFL</name>
<proteinExistence type="predicted"/>
<sequence length="372" mass="40374">MLQGLLQDFPGLVLLFVGGQGFGFDQIQLNHVVGLFVALCCQTALGFGGPAVIDQDIGLAQLCRQIIVTRPDLGVLDQCPLGVVAFFRDTAEVQVSRIDMAVPGDQVFQITLGLVPGLGFQTHQCQRIPQFVVFRVLLNQARELDLGIGHAVLFDQHARVSQAQAFVVRVLLDAFFQQRQGFIATLERLQQACAQQDRGNFALVRWIVLQQTQRALGVTVLLQQQGLAENQLAVVRVALQQAVEAFHQAVARVLVGIGRGQGEEVEMRVALALQDLLHIGHRIVITPGASQLHRSGPLRLEVVRGVFRPDQRGVQRGLIGAQILGDTKCPLGNARILGVDRLGHVVVQGNVEAIALASQFGAQQAEDGIFAE</sequence>
<accession>A0A5E7FYI8</accession>
<evidence type="ECO:0000313" key="2">
    <source>
        <dbReference type="Proteomes" id="UP000381093"/>
    </source>
</evidence>
<organism evidence="1 2">
    <name type="scientific">Pseudomonas fluorescens</name>
    <dbReference type="NCBI Taxonomy" id="294"/>
    <lineage>
        <taxon>Bacteria</taxon>
        <taxon>Pseudomonadati</taxon>
        <taxon>Pseudomonadota</taxon>
        <taxon>Gammaproteobacteria</taxon>
        <taxon>Pseudomonadales</taxon>
        <taxon>Pseudomonadaceae</taxon>
        <taxon>Pseudomonas</taxon>
    </lineage>
</organism>
<reference evidence="1 2" key="1">
    <citation type="submission" date="2019-09" db="EMBL/GenBank/DDBJ databases">
        <authorList>
            <person name="Chandra G."/>
            <person name="Truman W A."/>
        </authorList>
    </citation>
    <scope>NUCLEOTIDE SEQUENCE [LARGE SCALE GENOMIC DNA]</scope>
    <source>
        <strain evidence="1">PS710</strain>
    </source>
</reference>